<dbReference type="InterPro" id="IPR001173">
    <property type="entry name" value="Glyco_trans_2-like"/>
</dbReference>
<dbReference type="Pfam" id="PF00535">
    <property type="entry name" value="Glycos_transf_2"/>
    <property type="match status" value="1"/>
</dbReference>
<dbReference type="SUPFAM" id="SSF53448">
    <property type="entry name" value="Nucleotide-diphospho-sugar transferases"/>
    <property type="match status" value="1"/>
</dbReference>
<feature type="domain" description="Glycosyltransferase 2-like" evidence="1">
    <location>
        <begin position="6"/>
        <end position="142"/>
    </location>
</feature>
<dbReference type="Gene3D" id="3.90.550.10">
    <property type="entry name" value="Spore Coat Polysaccharide Biosynthesis Protein SpsA, Chain A"/>
    <property type="match status" value="1"/>
</dbReference>
<dbReference type="PANTHER" id="PTHR43630">
    <property type="entry name" value="POLY-BETA-1,6-N-ACETYL-D-GLUCOSAMINE SYNTHASE"/>
    <property type="match status" value="1"/>
</dbReference>
<dbReference type="EMBL" id="LBYB01000001">
    <property type="protein sequence ID" value="KKR42618.1"/>
    <property type="molecule type" value="Genomic_DNA"/>
</dbReference>
<reference evidence="2 3" key="1">
    <citation type="journal article" date="2015" name="Nature">
        <title>rRNA introns, odd ribosomes, and small enigmatic genomes across a large radiation of phyla.</title>
        <authorList>
            <person name="Brown C.T."/>
            <person name="Hug L.A."/>
            <person name="Thomas B.C."/>
            <person name="Sharon I."/>
            <person name="Castelle C.J."/>
            <person name="Singh A."/>
            <person name="Wilkins M.J."/>
            <person name="Williams K.H."/>
            <person name="Banfield J.F."/>
        </authorList>
    </citation>
    <scope>NUCLEOTIDE SEQUENCE [LARGE SCALE GENOMIC DNA]</scope>
</reference>
<comment type="caution">
    <text evidence="2">The sequence shown here is derived from an EMBL/GenBank/DDBJ whole genome shotgun (WGS) entry which is preliminary data.</text>
</comment>
<dbReference type="GO" id="GO:0016740">
    <property type="term" value="F:transferase activity"/>
    <property type="evidence" value="ECO:0007669"/>
    <property type="project" value="UniProtKB-KW"/>
</dbReference>
<name>A0A0G0QR67_9BACT</name>
<accession>A0A0G0QR67</accession>
<evidence type="ECO:0000313" key="3">
    <source>
        <dbReference type="Proteomes" id="UP000034881"/>
    </source>
</evidence>
<evidence type="ECO:0000313" key="2">
    <source>
        <dbReference type="EMBL" id="KKR42618.1"/>
    </source>
</evidence>
<protein>
    <submittedName>
        <fullName evidence="2">Glycosyl transferase, family 2</fullName>
    </submittedName>
</protein>
<evidence type="ECO:0000259" key="1">
    <source>
        <dbReference type="Pfam" id="PF00535"/>
    </source>
</evidence>
<organism evidence="2 3">
    <name type="scientific">Candidatus Daviesbacteria bacterium GW2011_GWC2_40_12</name>
    <dbReference type="NCBI Taxonomy" id="1618431"/>
    <lineage>
        <taxon>Bacteria</taxon>
        <taxon>Candidatus Daviesiibacteriota</taxon>
    </lineage>
</organism>
<keyword evidence="2" id="KW-0808">Transferase</keyword>
<sequence>MSLKISVVINTLNNEKDIKRALESVKWADEVVVCDMHSEDQTSEIVRKMGVKMVFHKRLEYVEPARNFAVSKASGDWVLIIDPDEEVQASLAEKLMQVANNMKQISYLRLPRKNIIFGKWMKASMWWPDYNIRFFKKGEVEWTDKIHRQPKASDEGLDLPADEKFAIIHYHYESVSQYLERMFRYTGVQADELKKSGCVFDPKDLIRKPLGEFLGRFFANKGFEDGLHGLSLSLLQAFSEFVVILRLWELSGFKSQEIDLRQLKEIGRQSGEEIDYWFKYGNLSKNTFKRFFQKIGNKL</sequence>
<dbReference type="AlphaFoldDB" id="A0A0G0QR67"/>
<dbReference type="Proteomes" id="UP000034881">
    <property type="component" value="Unassembled WGS sequence"/>
</dbReference>
<dbReference type="PANTHER" id="PTHR43630:SF2">
    <property type="entry name" value="GLYCOSYLTRANSFERASE"/>
    <property type="match status" value="1"/>
</dbReference>
<dbReference type="CDD" id="cd02511">
    <property type="entry name" value="Beta4Glucosyltransferase"/>
    <property type="match status" value="1"/>
</dbReference>
<proteinExistence type="predicted"/>
<dbReference type="InterPro" id="IPR029044">
    <property type="entry name" value="Nucleotide-diphossugar_trans"/>
</dbReference>
<gene>
    <name evidence="2" type="ORF">UT77_C0001G0069</name>
</gene>